<keyword evidence="2 4" id="KW-0378">Hydrolase</keyword>
<comment type="caution">
    <text evidence="4">The sequence shown here is derived from an EMBL/GenBank/DDBJ whole genome shotgun (WGS) entry which is preliminary data.</text>
</comment>
<dbReference type="EMBL" id="JBHLUN010000002">
    <property type="protein sequence ID" value="MFC0407317.1"/>
    <property type="molecule type" value="Genomic_DNA"/>
</dbReference>
<dbReference type="RefSeq" id="WP_377043012.1">
    <property type="nucleotide sequence ID" value="NZ_JBHLUN010000002.1"/>
</dbReference>
<dbReference type="Gene3D" id="3.40.50.1820">
    <property type="entry name" value="alpha/beta hydrolase"/>
    <property type="match status" value="1"/>
</dbReference>
<dbReference type="GO" id="GO:0016787">
    <property type="term" value="F:hydrolase activity"/>
    <property type="evidence" value="ECO:0007669"/>
    <property type="project" value="UniProtKB-KW"/>
</dbReference>
<dbReference type="InterPro" id="IPR029058">
    <property type="entry name" value="AB_hydrolase_fold"/>
</dbReference>
<dbReference type="PANTHER" id="PTHR43798">
    <property type="entry name" value="MONOACYLGLYCEROL LIPASE"/>
    <property type="match status" value="1"/>
</dbReference>
<evidence type="ECO:0000313" key="5">
    <source>
        <dbReference type="Proteomes" id="UP001589865"/>
    </source>
</evidence>
<dbReference type="PRINTS" id="PR00793">
    <property type="entry name" value="PROAMNOPTASE"/>
</dbReference>
<evidence type="ECO:0000313" key="4">
    <source>
        <dbReference type="EMBL" id="MFC0407317.1"/>
    </source>
</evidence>
<proteinExistence type="inferred from homology"/>
<evidence type="ECO:0000256" key="2">
    <source>
        <dbReference type="ARBA" id="ARBA00022801"/>
    </source>
</evidence>
<feature type="domain" description="AB hydrolase-1" evidence="3">
    <location>
        <begin position="34"/>
        <end position="268"/>
    </location>
</feature>
<dbReference type="Pfam" id="PF00561">
    <property type="entry name" value="Abhydrolase_1"/>
    <property type="match status" value="1"/>
</dbReference>
<dbReference type="InterPro" id="IPR050266">
    <property type="entry name" value="AB_hydrolase_sf"/>
</dbReference>
<comment type="similarity">
    <text evidence="1">Belongs to the peptidase S33 family.</text>
</comment>
<dbReference type="PRINTS" id="PR00111">
    <property type="entry name" value="ABHYDROLASE"/>
</dbReference>
<protein>
    <submittedName>
        <fullName evidence="4">Alpha/beta fold hydrolase</fullName>
    </submittedName>
</protein>
<evidence type="ECO:0000256" key="1">
    <source>
        <dbReference type="ARBA" id="ARBA00010088"/>
    </source>
</evidence>
<accession>A0ABV6JNM7</accession>
<evidence type="ECO:0000259" key="3">
    <source>
        <dbReference type="Pfam" id="PF00561"/>
    </source>
</evidence>
<dbReference type="InterPro" id="IPR000073">
    <property type="entry name" value="AB_hydrolase_1"/>
</dbReference>
<dbReference type="InterPro" id="IPR002410">
    <property type="entry name" value="Peptidase_S33"/>
</dbReference>
<sequence length="295" mass="32775">MRASLRGTEIYFDIEGMGLVPDGNTMRERPVAFVIHGGPGGDHSGFKPGYTPLADRMQLVYFDHRGQGRSGREDPERWTLDEAVEDMEALRQHLGLGPIVSIGTSYGGMVAQAHAARYPDSVSHLVLVVTASHAGTMERADQIVRERGTEEQYQMVQRLWQGTLGTVEDVRDYYRVMGPLYSVTHDESKAAAGRERTLHSPEALNRAFRPGGFLRTFDLRPELGRITAPTLILAGRHDWICAPEFSEEIHRLIPGSDLRIFENSSHSIRADEPEALMDVIKGFVVGTRPRRAAAG</sequence>
<keyword evidence="5" id="KW-1185">Reference proteome</keyword>
<gene>
    <name evidence="4" type="ORF">ACFFGY_03590</name>
</gene>
<name>A0ABV6JNM7_9PROT</name>
<reference evidence="4 5" key="1">
    <citation type="submission" date="2024-09" db="EMBL/GenBank/DDBJ databases">
        <authorList>
            <person name="Sun Q."/>
            <person name="Mori K."/>
        </authorList>
    </citation>
    <scope>NUCLEOTIDE SEQUENCE [LARGE SCALE GENOMIC DNA]</scope>
    <source>
        <strain evidence="4 5">TBRC 5777</strain>
    </source>
</reference>
<organism evidence="4 5">
    <name type="scientific">Roseomonas elaeocarpi</name>
    <dbReference type="NCBI Taxonomy" id="907779"/>
    <lineage>
        <taxon>Bacteria</taxon>
        <taxon>Pseudomonadati</taxon>
        <taxon>Pseudomonadota</taxon>
        <taxon>Alphaproteobacteria</taxon>
        <taxon>Acetobacterales</taxon>
        <taxon>Roseomonadaceae</taxon>
        <taxon>Roseomonas</taxon>
    </lineage>
</organism>
<dbReference type="SUPFAM" id="SSF53474">
    <property type="entry name" value="alpha/beta-Hydrolases"/>
    <property type="match status" value="1"/>
</dbReference>
<dbReference type="PANTHER" id="PTHR43798:SF33">
    <property type="entry name" value="HYDROLASE, PUTATIVE (AFU_ORTHOLOGUE AFUA_2G14860)-RELATED"/>
    <property type="match status" value="1"/>
</dbReference>
<dbReference type="Proteomes" id="UP001589865">
    <property type="component" value="Unassembled WGS sequence"/>
</dbReference>